<organism evidence="2 3">
    <name type="scientific">Manihot esculenta</name>
    <name type="common">Cassava</name>
    <name type="synonym">Jatropha manihot</name>
    <dbReference type="NCBI Taxonomy" id="3983"/>
    <lineage>
        <taxon>Eukaryota</taxon>
        <taxon>Viridiplantae</taxon>
        <taxon>Streptophyta</taxon>
        <taxon>Embryophyta</taxon>
        <taxon>Tracheophyta</taxon>
        <taxon>Spermatophyta</taxon>
        <taxon>Magnoliopsida</taxon>
        <taxon>eudicotyledons</taxon>
        <taxon>Gunneridae</taxon>
        <taxon>Pentapetalae</taxon>
        <taxon>rosids</taxon>
        <taxon>fabids</taxon>
        <taxon>Malpighiales</taxon>
        <taxon>Euphorbiaceae</taxon>
        <taxon>Crotonoideae</taxon>
        <taxon>Manihoteae</taxon>
        <taxon>Manihot</taxon>
    </lineage>
</organism>
<dbReference type="Proteomes" id="UP000091857">
    <property type="component" value="Chromosome 13"/>
</dbReference>
<feature type="compositionally biased region" description="Basic residues" evidence="1">
    <location>
        <begin position="130"/>
        <end position="140"/>
    </location>
</feature>
<dbReference type="Gramene" id="Manes.13G110100.1.v8.1">
    <property type="protein sequence ID" value="Manes.13G110100.1.v8.1.CDS"/>
    <property type="gene ID" value="Manes.13G110100.v8.1"/>
</dbReference>
<feature type="compositionally biased region" description="Low complexity" evidence="1">
    <location>
        <begin position="152"/>
        <end position="163"/>
    </location>
</feature>
<keyword evidence="3" id="KW-1185">Reference proteome</keyword>
<sequence>MLKRQVVGLEEQAIWFSLMDNKTCKRGFKVLTPIHLKWQLSQSTSLCICRFSLMRREEKRSKLHEALLNTLYPPDPEPELQAEDEKKPLSTPREDFDVKLIPDDYGLRQSSSSTSDDNGESECSQQKLTRAQRKRLRKKKLKEENSRRREIIGPLLPSSSSDIGGDGSRAAEKDTPAARQNADESHCDQSSGRKVKQRRMTKRLGRERFKSQPGDV</sequence>
<dbReference type="EMBL" id="CM004399">
    <property type="protein sequence ID" value="OAY33599.1"/>
    <property type="molecule type" value="Genomic_DNA"/>
</dbReference>
<accession>A0A2C9URX9</accession>
<gene>
    <name evidence="2" type="ORF">MANES_13G110100v8</name>
</gene>
<evidence type="ECO:0000313" key="2">
    <source>
        <dbReference type="EMBL" id="OAY33599.1"/>
    </source>
</evidence>
<proteinExistence type="predicted"/>
<dbReference type="AlphaFoldDB" id="A0A2C9URX9"/>
<feature type="compositionally biased region" description="Basic and acidic residues" evidence="1">
    <location>
        <begin position="83"/>
        <end position="106"/>
    </location>
</feature>
<protein>
    <submittedName>
        <fullName evidence="2">Uncharacterized protein</fullName>
    </submittedName>
</protein>
<feature type="compositionally biased region" description="Basic and acidic residues" evidence="1">
    <location>
        <begin position="141"/>
        <end position="151"/>
    </location>
</feature>
<feature type="compositionally biased region" description="Basic and acidic residues" evidence="1">
    <location>
        <begin position="169"/>
        <end position="187"/>
    </location>
</feature>
<feature type="compositionally biased region" description="Basic residues" evidence="1">
    <location>
        <begin position="193"/>
        <end position="203"/>
    </location>
</feature>
<evidence type="ECO:0000313" key="3">
    <source>
        <dbReference type="Proteomes" id="UP000091857"/>
    </source>
</evidence>
<feature type="region of interest" description="Disordered" evidence="1">
    <location>
        <begin position="70"/>
        <end position="216"/>
    </location>
</feature>
<dbReference type="OrthoDB" id="763372at2759"/>
<evidence type="ECO:0000256" key="1">
    <source>
        <dbReference type="SAM" id="MobiDB-lite"/>
    </source>
</evidence>
<name>A0A2C9URX9_MANES</name>
<reference evidence="3" key="1">
    <citation type="journal article" date="2016" name="Nat. Biotechnol.">
        <title>Sequencing wild and cultivated cassava and related species reveals extensive interspecific hybridization and genetic diversity.</title>
        <authorList>
            <person name="Bredeson J.V."/>
            <person name="Lyons J.B."/>
            <person name="Prochnik S.E."/>
            <person name="Wu G.A."/>
            <person name="Ha C.M."/>
            <person name="Edsinger-Gonzales E."/>
            <person name="Grimwood J."/>
            <person name="Schmutz J."/>
            <person name="Rabbi I.Y."/>
            <person name="Egesi C."/>
            <person name="Nauluvula P."/>
            <person name="Lebot V."/>
            <person name="Ndunguru J."/>
            <person name="Mkamilo G."/>
            <person name="Bart R.S."/>
            <person name="Setter T.L."/>
            <person name="Gleadow R.M."/>
            <person name="Kulakow P."/>
            <person name="Ferguson M.E."/>
            <person name="Rounsley S."/>
            <person name="Rokhsar D.S."/>
        </authorList>
    </citation>
    <scope>NUCLEOTIDE SEQUENCE [LARGE SCALE GENOMIC DNA]</scope>
    <source>
        <strain evidence="3">cv. AM560-2</strain>
    </source>
</reference>
<comment type="caution">
    <text evidence="2">The sequence shown here is derived from an EMBL/GenBank/DDBJ whole genome shotgun (WGS) entry which is preliminary data.</text>
</comment>